<sequence length="71" mass="7803">MSKALEWVGGALLVLGVCGVIRELTGWFPVMGATRFLTENVEFFGERAVFTNVVIAVLGFALVMTGERLRR</sequence>
<keyword evidence="1" id="KW-1133">Transmembrane helix</keyword>
<evidence type="ECO:0000313" key="2">
    <source>
        <dbReference type="EMBL" id="EFG10085.1"/>
    </source>
</evidence>
<dbReference type="STRING" id="1901.BB341_03905"/>
<feature type="transmembrane region" description="Helical" evidence="1">
    <location>
        <begin position="7"/>
        <end position="28"/>
    </location>
</feature>
<feature type="transmembrane region" description="Helical" evidence="1">
    <location>
        <begin position="48"/>
        <end position="66"/>
    </location>
</feature>
<dbReference type="eggNOG" id="ENOG502ZQK8">
    <property type="taxonomic scope" value="Bacteria"/>
</dbReference>
<dbReference type="AlphaFoldDB" id="E2PX08"/>
<dbReference type="RefSeq" id="WP_003962319.1">
    <property type="nucleotide sequence ID" value="NZ_CM000913.1"/>
</dbReference>
<proteinExistence type="predicted"/>
<name>E2PX08_STRCL</name>
<accession>E2PX08</accession>
<protein>
    <submittedName>
        <fullName evidence="2">Uncharacterized protein</fullName>
    </submittedName>
</protein>
<dbReference type="KEGG" id="sclf:BB341_03905"/>
<gene>
    <name evidence="2" type="ORF">SCLAV_5012</name>
</gene>
<dbReference type="OrthoDB" id="4319383at2"/>
<evidence type="ECO:0000313" key="3">
    <source>
        <dbReference type="Proteomes" id="UP000002357"/>
    </source>
</evidence>
<dbReference type="GeneID" id="93728556"/>
<keyword evidence="1" id="KW-0812">Transmembrane</keyword>
<dbReference type="Proteomes" id="UP000002357">
    <property type="component" value="Chromosome"/>
</dbReference>
<keyword evidence="3" id="KW-1185">Reference proteome</keyword>
<evidence type="ECO:0000256" key="1">
    <source>
        <dbReference type="SAM" id="Phobius"/>
    </source>
</evidence>
<reference evidence="2 3" key="1">
    <citation type="journal article" date="2010" name="Genome Biol. Evol.">
        <title>The sequence of a 1.8-mb bacterial linear plasmid reveals a rich evolutionary reservoir of secondary metabolic pathways.</title>
        <authorList>
            <person name="Medema M.H."/>
            <person name="Trefzer A."/>
            <person name="Kovalchuk A."/>
            <person name="van den Berg M."/>
            <person name="Mueller U."/>
            <person name="Heijne W."/>
            <person name="Wu L."/>
            <person name="Alam M.T."/>
            <person name="Ronning C.M."/>
            <person name="Nierman W.C."/>
            <person name="Bovenberg R.A.L."/>
            <person name="Breitling R."/>
            <person name="Takano E."/>
        </authorList>
    </citation>
    <scope>NUCLEOTIDE SEQUENCE [LARGE SCALE GENOMIC DNA]</scope>
    <source>
        <strain evidence="3">ATCC 27064 / DSM 738 / JCM 4710 / NBRC 13307 / NCIMB 12785 / NRRL 3585 / VKM Ac-602</strain>
    </source>
</reference>
<organism evidence="2 3">
    <name type="scientific">Streptomyces clavuligerus</name>
    <dbReference type="NCBI Taxonomy" id="1901"/>
    <lineage>
        <taxon>Bacteria</taxon>
        <taxon>Bacillati</taxon>
        <taxon>Actinomycetota</taxon>
        <taxon>Actinomycetes</taxon>
        <taxon>Kitasatosporales</taxon>
        <taxon>Streptomycetaceae</taxon>
        <taxon>Streptomyces</taxon>
    </lineage>
</organism>
<keyword evidence="1" id="KW-0472">Membrane</keyword>
<dbReference type="EMBL" id="CM000913">
    <property type="protein sequence ID" value="EFG10085.1"/>
    <property type="molecule type" value="Genomic_DNA"/>
</dbReference>